<evidence type="ECO:0000259" key="2">
    <source>
        <dbReference type="Pfam" id="PF00248"/>
    </source>
</evidence>
<dbReference type="Proteomes" id="UP000201613">
    <property type="component" value="Unassembled WGS sequence"/>
</dbReference>
<feature type="domain" description="NADP-dependent oxidoreductase" evidence="2">
    <location>
        <begin position="15"/>
        <end position="304"/>
    </location>
</feature>
<proteinExistence type="predicted"/>
<dbReference type="PANTHER" id="PTHR43625:SF40">
    <property type="entry name" value="ALDO-KETO REDUCTASE YAKC [NADP(+)]"/>
    <property type="match status" value="1"/>
</dbReference>
<dbReference type="EC" id="1.1.1.-" evidence="3"/>
<dbReference type="GO" id="GO:0016491">
    <property type="term" value="F:oxidoreductase activity"/>
    <property type="evidence" value="ECO:0007669"/>
    <property type="project" value="UniProtKB-KW"/>
</dbReference>
<dbReference type="OrthoDB" id="9803483at2"/>
<gene>
    <name evidence="3" type="primary">yhdN_2</name>
    <name evidence="3" type="ORF">LOM8899_00180</name>
</gene>
<name>A0A238L8Q2_9RHOB</name>
<sequence>MKTRKLGANGPDVSAIGLGCMSFAGFFGATDMATSHRCLDAAVDHGITFFDTANVYGPGLSEEVIGAWRKTNKAPITLATKVGIRRDPERPVDNSADHINEQIEGSLKRLGTDHIPLYYIHRRDPAVPVEDLVGTLGRLIDSGKIGGYGLSEISPATLRLAHAERPCTAVQSEYSLWSRMPELGLVQATAELGVAFVPFSPLARGVLSEASLDISNMNPADYRLQIPRFSPENFPRNMAMIDPFKSYVRSRGWTVAGAAIAWVLDQAPHMIPIPGTRTAEHLSEWVNADQISFTDDDRAEIDRLLPVGFAHGDRYSMQQLRSVERYC</sequence>
<dbReference type="InterPro" id="IPR023210">
    <property type="entry name" value="NADP_OxRdtase_dom"/>
</dbReference>
<dbReference type="PANTHER" id="PTHR43625">
    <property type="entry name" value="AFLATOXIN B1 ALDEHYDE REDUCTASE"/>
    <property type="match status" value="1"/>
</dbReference>
<dbReference type="SUPFAM" id="SSF51430">
    <property type="entry name" value="NAD(P)-linked oxidoreductase"/>
    <property type="match status" value="1"/>
</dbReference>
<dbReference type="Pfam" id="PF00248">
    <property type="entry name" value="Aldo_ket_red"/>
    <property type="match status" value="1"/>
</dbReference>
<keyword evidence="1 3" id="KW-0560">Oxidoreductase</keyword>
<keyword evidence="4" id="KW-1185">Reference proteome</keyword>
<evidence type="ECO:0000256" key="1">
    <source>
        <dbReference type="ARBA" id="ARBA00023002"/>
    </source>
</evidence>
<dbReference type="EMBL" id="FXZK01000001">
    <property type="protein sequence ID" value="SMY06059.1"/>
    <property type="molecule type" value="Genomic_DNA"/>
</dbReference>
<evidence type="ECO:0000313" key="3">
    <source>
        <dbReference type="EMBL" id="SMY06059.1"/>
    </source>
</evidence>
<dbReference type="InterPro" id="IPR050791">
    <property type="entry name" value="Aldo-Keto_reductase"/>
</dbReference>
<dbReference type="RefSeq" id="WP_093990282.1">
    <property type="nucleotide sequence ID" value="NZ_FXZK01000001.1"/>
</dbReference>
<reference evidence="3 4" key="1">
    <citation type="submission" date="2017-05" db="EMBL/GenBank/DDBJ databases">
        <authorList>
            <person name="Song R."/>
            <person name="Chenine A.L."/>
            <person name="Ruprecht R.M."/>
        </authorList>
    </citation>
    <scope>NUCLEOTIDE SEQUENCE [LARGE SCALE GENOMIC DNA]</scope>
    <source>
        <strain evidence="3 4">CECT 8899</strain>
    </source>
</reference>
<evidence type="ECO:0000313" key="4">
    <source>
        <dbReference type="Proteomes" id="UP000201613"/>
    </source>
</evidence>
<dbReference type="AlphaFoldDB" id="A0A238L8Q2"/>
<dbReference type="InterPro" id="IPR036812">
    <property type="entry name" value="NAD(P)_OxRdtase_dom_sf"/>
</dbReference>
<organism evidence="3 4">
    <name type="scientific">Flavimaricola marinus</name>
    <dbReference type="NCBI Taxonomy" id="1819565"/>
    <lineage>
        <taxon>Bacteria</taxon>
        <taxon>Pseudomonadati</taxon>
        <taxon>Pseudomonadota</taxon>
        <taxon>Alphaproteobacteria</taxon>
        <taxon>Rhodobacterales</taxon>
        <taxon>Paracoccaceae</taxon>
        <taxon>Flavimaricola</taxon>
    </lineage>
</organism>
<accession>A0A238L8Q2</accession>
<dbReference type="Gene3D" id="3.20.20.100">
    <property type="entry name" value="NADP-dependent oxidoreductase domain"/>
    <property type="match status" value="1"/>
</dbReference>
<dbReference type="GO" id="GO:0005737">
    <property type="term" value="C:cytoplasm"/>
    <property type="evidence" value="ECO:0007669"/>
    <property type="project" value="TreeGrafter"/>
</dbReference>
<protein>
    <submittedName>
        <fullName evidence="3">General stress protein 69</fullName>
        <ecNumber evidence="3">1.1.1.-</ecNumber>
    </submittedName>
</protein>